<dbReference type="EMBL" id="JNBR01000151">
    <property type="protein sequence ID" value="OQR96231.1"/>
    <property type="molecule type" value="Genomic_DNA"/>
</dbReference>
<dbReference type="GO" id="GO:0005789">
    <property type="term" value="C:endoplasmic reticulum membrane"/>
    <property type="evidence" value="ECO:0007669"/>
    <property type="project" value="TreeGrafter"/>
</dbReference>
<dbReference type="GO" id="GO:0000030">
    <property type="term" value="F:mannosyltransferase activity"/>
    <property type="evidence" value="ECO:0007669"/>
    <property type="project" value="TreeGrafter"/>
</dbReference>
<dbReference type="OrthoDB" id="73574at2759"/>
<reference evidence="1 2" key="1">
    <citation type="journal article" date="2014" name="Genome Biol. Evol.">
        <title>The secreted proteins of Achlya hypogyna and Thraustotheca clavata identify the ancestral oomycete secretome and reveal gene acquisitions by horizontal gene transfer.</title>
        <authorList>
            <person name="Misner I."/>
            <person name="Blouin N."/>
            <person name="Leonard G."/>
            <person name="Richards T.A."/>
            <person name="Lane C.E."/>
        </authorList>
    </citation>
    <scope>NUCLEOTIDE SEQUENCE [LARGE SCALE GENOMIC DNA]</scope>
    <source>
        <strain evidence="1 2">ATCC 48635</strain>
    </source>
</reference>
<sequence>MVANIKDKYAQYLLVSGRADEAAGFFTASVNACPHHSDLGYSYKPEVQPCLHTLVAYAFYLEHYVQDVRGAADIYERVLAVDPRHVLAIGNYAMLLHKLNTESSLRVEQAYEAAVEAYPRHGTVLCKYAGWLVQERRFALAGQYYVEATDAAPRSPDMLARQAGLASRRLGHYATFLTSIKRDDDNADAMYRRALDLHPSHAPNLSSYGFFLATVRQDFAAAQTMYKRSLSADPHDSHTWYNGLECFKMALQLDPTHFHSALHAARLCDADLADALRAEEYFRTAVELEAGGTDALVGYGQFLLRAQRSIEAEVMLEKAYAVTKDNVDLVRSLFDAKCLNMRRQSSPDRAVDDRVLEALFQQLVRLAPRDVGAVSRAALAVGQLLSIDPPMLYDAAARDPTLTVNALVAKGLYFEAIEGNDTEAETAYMLALQHDNLAFDAVFAFSKVSCHTSGELHTTWDDPVGAESVVRQGLAACAKAFEKKMLSSDAFARKKKQLEVLLQASKCKT</sequence>
<organism evidence="1 2">
    <name type="scientific">Achlya hypogyna</name>
    <name type="common">Oomycete</name>
    <name type="synonym">Protoachlya hypogyna</name>
    <dbReference type="NCBI Taxonomy" id="1202772"/>
    <lineage>
        <taxon>Eukaryota</taxon>
        <taxon>Sar</taxon>
        <taxon>Stramenopiles</taxon>
        <taxon>Oomycota</taxon>
        <taxon>Saprolegniomycetes</taxon>
        <taxon>Saprolegniales</taxon>
        <taxon>Achlyaceae</taxon>
        <taxon>Achlya</taxon>
    </lineage>
</organism>
<keyword evidence="2" id="KW-1185">Reference proteome</keyword>
<gene>
    <name evidence="1" type="ORF">ACHHYP_16572</name>
</gene>
<comment type="caution">
    <text evidence="1">The sequence shown here is derived from an EMBL/GenBank/DDBJ whole genome shotgun (WGS) entry which is preliminary data.</text>
</comment>
<accession>A0A1V9ZEB9</accession>
<dbReference type="InterPro" id="IPR011990">
    <property type="entry name" value="TPR-like_helical_dom_sf"/>
</dbReference>
<evidence type="ECO:0000313" key="1">
    <source>
        <dbReference type="EMBL" id="OQR96231.1"/>
    </source>
</evidence>
<dbReference type="SUPFAM" id="SSF48452">
    <property type="entry name" value="TPR-like"/>
    <property type="match status" value="1"/>
</dbReference>
<dbReference type="Gene3D" id="1.25.40.10">
    <property type="entry name" value="Tetratricopeptide repeat domain"/>
    <property type="match status" value="2"/>
</dbReference>
<evidence type="ECO:0000313" key="2">
    <source>
        <dbReference type="Proteomes" id="UP000243579"/>
    </source>
</evidence>
<dbReference type="PANTHER" id="PTHR44216">
    <property type="entry name" value="PROTEIN O-MANNOSYL-TRANSFERASE TMTC2"/>
    <property type="match status" value="1"/>
</dbReference>
<protein>
    <submittedName>
        <fullName evidence="1">Tetratricopeptide repeat protein</fullName>
    </submittedName>
</protein>
<proteinExistence type="predicted"/>
<dbReference type="Proteomes" id="UP000243579">
    <property type="component" value="Unassembled WGS sequence"/>
</dbReference>
<name>A0A1V9ZEB9_ACHHY</name>
<dbReference type="InterPro" id="IPR052384">
    <property type="entry name" value="TMTC_O-mannosyltransferase"/>
</dbReference>
<dbReference type="GO" id="GO:0035269">
    <property type="term" value="P:protein O-linked glycosylation via mannose"/>
    <property type="evidence" value="ECO:0007669"/>
    <property type="project" value="TreeGrafter"/>
</dbReference>
<dbReference type="PANTHER" id="PTHR44216:SF3">
    <property type="entry name" value="PROTEIN O-MANNOSYL-TRANSFERASE TMTC2"/>
    <property type="match status" value="1"/>
</dbReference>
<dbReference type="AlphaFoldDB" id="A0A1V9ZEB9"/>